<feature type="transmembrane region" description="Helical" evidence="1">
    <location>
        <begin position="96"/>
        <end position="115"/>
    </location>
</feature>
<proteinExistence type="predicted"/>
<dbReference type="PANTHER" id="PTHR42709:SF4">
    <property type="entry name" value="INNER MEMBRANE PROTEIN YQAA"/>
    <property type="match status" value="1"/>
</dbReference>
<dbReference type="RefSeq" id="WP_131836407.1">
    <property type="nucleotide sequence ID" value="NZ_SMFY01000003.1"/>
</dbReference>
<dbReference type="Pfam" id="PF09335">
    <property type="entry name" value="VTT_dom"/>
    <property type="match status" value="1"/>
</dbReference>
<feature type="transmembrane region" description="Helical" evidence="1">
    <location>
        <begin position="41"/>
        <end position="61"/>
    </location>
</feature>
<feature type="domain" description="VTT" evidence="2">
    <location>
        <begin position="28"/>
        <end position="138"/>
    </location>
</feature>
<dbReference type="PANTHER" id="PTHR42709">
    <property type="entry name" value="ALKALINE PHOSPHATASE LIKE PROTEIN"/>
    <property type="match status" value="1"/>
</dbReference>
<name>A0A4R1HLV0_ANCAQ</name>
<keyword evidence="1" id="KW-0472">Membrane</keyword>
<gene>
    <name evidence="3" type="ORF">EV667_3270</name>
</gene>
<dbReference type="InterPro" id="IPR032816">
    <property type="entry name" value="VTT_dom"/>
</dbReference>
<dbReference type="OrthoDB" id="9814483at2"/>
<accession>A0A4R1HLV0</accession>
<evidence type="ECO:0000313" key="4">
    <source>
        <dbReference type="Proteomes" id="UP000295030"/>
    </source>
</evidence>
<evidence type="ECO:0000256" key="1">
    <source>
        <dbReference type="SAM" id="Phobius"/>
    </source>
</evidence>
<keyword evidence="1" id="KW-0812">Transmembrane</keyword>
<evidence type="ECO:0000313" key="3">
    <source>
        <dbReference type="EMBL" id="TCK23444.1"/>
    </source>
</evidence>
<organism evidence="3 4">
    <name type="scientific">Ancylobacter aquaticus</name>
    <dbReference type="NCBI Taxonomy" id="100"/>
    <lineage>
        <taxon>Bacteria</taxon>
        <taxon>Pseudomonadati</taxon>
        <taxon>Pseudomonadota</taxon>
        <taxon>Alphaproteobacteria</taxon>
        <taxon>Hyphomicrobiales</taxon>
        <taxon>Xanthobacteraceae</taxon>
        <taxon>Ancylobacter</taxon>
    </lineage>
</organism>
<dbReference type="EMBL" id="SMFY01000003">
    <property type="protein sequence ID" value="TCK23444.1"/>
    <property type="molecule type" value="Genomic_DNA"/>
</dbReference>
<dbReference type="Proteomes" id="UP000295030">
    <property type="component" value="Unassembled WGS sequence"/>
</dbReference>
<feature type="transmembrane region" description="Helical" evidence="1">
    <location>
        <begin position="121"/>
        <end position="144"/>
    </location>
</feature>
<evidence type="ECO:0000259" key="2">
    <source>
        <dbReference type="Pfam" id="PF09335"/>
    </source>
</evidence>
<comment type="caution">
    <text evidence="3">The sequence shown here is derived from an EMBL/GenBank/DDBJ whole genome shotgun (WGS) entry which is preliminary data.</text>
</comment>
<dbReference type="AlphaFoldDB" id="A0A4R1HLV0"/>
<keyword evidence="1" id="KW-1133">Transmembrane helix</keyword>
<keyword evidence="4" id="KW-1185">Reference proteome</keyword>
<reference evidence="3 4" key="1">
    <citation type="submission" date="2019-03" db="EMBL/GenBank/DDBJ databases">
        <title>Genomic Encyclopedia of Type Strains, Phase IV (KMG-IV): sequencing the most valuable type-strain genomes for metagenomic binning, comparative biology and taxonomic classification.</title>
        <authorList>
            <person name="Goeker M."/>
        </authorList>
    </citation>
    <scope>NUCLEOTIDE SEQUENCE [LARGE SCALE GENOMIC DNA]</scope>
    <source>
        <strain evidence="3 4">DSM 101</strain>
    </source>
</reference>
<dbReference type="InterPro" id="IPR051311">
    <property type="entry name" value="DedA_domain"/>
</dbReference>
<sequence>MTELAAYAGLFFSALIAATILPMQSEAVLVGLLLTTDYPAWALVGVASLGNVLGSVINWLLGRGIHRFRHQSWFPVKPAALARAEAWYRRYGKWSLLLSWAPVIGDPLTVIAGVLREPLPIFLILVTLAKVARYVALAAVTLGLG</sequence>
<protein>
    <submittedName>
        <fullName evidence="3">Membrane protein YqaA with SNARE-associated domain</fullName>
    </submittedName>
</protein>